<evidence type="ECO:0000256" key="2">
    <source>
        <dbReference type="SAM" id="SignalP"/>
    </source>
</evidence>
<dbReference type="InterPro" id="IPR029050">
    <property type="entry name" value="Immunoprotect_excell_Ig-like"/>
</dbReference>
<protein>
    <recommendedName>
        <fullName evidence="3">DUF4352 domain-containing protein</fullName>
    </recommendedName>
</protein>
<name>A0AAE3WAI4_9ACTN</name>
<keyword evidence="5" id="KW-1185">Reference proteome</keyword>
<organism evidence="4 5">
    <name type="scientific">Catenuloplanes indicus</name>
    <dbReference type="NCBI Taxonomy" id="137267"/>
    <lineage>
        <taxon>Bacteria</taxon>
        <taxon>Bacillati</taxon>
        <taxon>Actinomycetota</taxon>
        <taxon>Actinomycetes</taxon>
        <taxon>Micromonosporales</taxon>
        <taxon>Micromonosporaceae</taxon>
        <taxon>Catenuloplanes</taxon>
    </lineage>
</organism>
<proteinExistence type="predicted"/>
<dbReference type="Gene3D" id="2.60.40.1240">
    <property type="match status" value="1"/>
</dbReference>
<reference evidence="4 5" key="1">
    <citation type="submission" date="2023-07" db="EMBL/GenBank/DDBJ databases">
        <title>Sequencing the genomes of 1000 actinobacteria strains.</title>
        <authorList>
            <person name="Klenk H.-P."/>
        </authorList>
    </citation>
    <scope>NUCLEOTIDE SEQUENCE [LARGE SCALE GENOMIC DNA]</scope>
    <source>
        <strain evidence="4 5">DSM 44709</strain>
    </source>
</reference>
<dbReference type="Pfam" id="PF11611">
    <property type="entry name" value="DUF4352"/>
    <property type="match status" value="1"/>
</dbReference>
<evidence type="ECO:0000313" key="5">
    <source>
        <dbReference type="Proteomes" id="UP001240236"/>
    </source>
</evidence>
<evidence type="ECO:0000313" key="4">
    <source>
        <dbReference type="EMBL" id="MDQ0371654.1"/>
    </source>
</evidence>
<evidence type="ECO:0000259" key="3">
    <source>
        <dbReference type="Pfam" id="PF11611"/>
    </source>
</evidence>
<dbReference type="Proteomes" id="UP001240236">
    <property type="component" value="Unassembled WGS sequence"/>
</dbReference>
<dbReference type="PROSITE" id="PS51257">
    <property type="entry name" value="PROKAR_LIPOPROTEIN"/>
    <property type="match status" value="1"/>
</dbReference>
<keyword evidence="1 2" id="KW-0732">Signal</keyword>
<sequence>MRKTTAALLASVAFAVLGCGSAADITADDTGAAPAPAATTAAPQSVKVGQALTVDTGAVQATWTVTKVEVKDADQYGGTPQQGKFVLAHLAVKVTKGETYTCGCDLSIVDAGNKVFQTGYGSFAGRPDYQVANLAAGQNADGWVVFDVSEEAAESGRIQLKIQQLFGESAHGYWTL</sequence>
<comment type="caution">
    <text evidence="4">The sequence shown here is derived from an EMBL/GenBank/DDBJ whole genome shotgun (WGS) entry which is preliminary data.</text>
</comment>
<dbReference type="InterPro" id="IPR029051">
    <property type="entry name" value="DUF4352"/>
</dbReference>
<feature type="chain" id="PRO_5042252839" description="DUF4352 domain-containing protein" evidence="2">
    <location>
        <begin position="23"/>
        <end position="176"/>
    </location>
</feature>
<dbReference type="AlphaFoldDB" id="A0AAE3WAI4"/>
<accession>A0AAE3WAI4</accession>
<feature type="signal peptide" evidence="2">
    <location>
        <begin position="1"/>
        <end position="22"/>
    </location>
</feature>
<dbReference type="RefSeq" id="WP_307249426.1">
    <property type="nucleotide sequence ID" value="NZ_JAUSUZ010000002.1"/>
</dbReference>
<evidence type="ECO:0000256" key="1">
    <source>
        <dbReference type="ARBA" id="ARBA00022729"/>
    </source>
</evidence>
<gene>
    <name evidence="4" type="ORF">J2S42_008402</name>
</gene>
<feature type="domain" description="DUF4352" evidence="3">
    <location>
        <begin position="60"/>
        <end position="168"/>
    </location>
</feature>
<dbReference type="EMBL" id="JAUSUZ010000002">
    <property type="protein sequence ID" value="MDQ0371654.1"/>
    <property type="molecule type" value="Genomic_DNA"/>
</dbReference>